<dbReference type="InterPro" id="IPR051291">
    <property type="entry name" value="CIMAP"/>
</dbReference>
<dbReference type="WBParaSite" id="HNAJ_0001140901-mRNA-1">
    <property type="protein sequence ID" value="HNAJ_0001140901-mRNA-1"/>
    <property type="gene ID" value="HNAJ_0001140901"/>
</dbReference>
<gene>
    <name evidence="2" type="ORF">HNAJ_LOCUS11399</name>
</gene>
<feature type="region of interest" description="Disordered" evidence="1">
    <location>
        <begin position="1"/>
        <end position="26"/>
    </location>
</feature>
<dbReference type="PANTHER" id="PTHR21580:SF28">
    <property type="entry name" value="BOREALIN N-TERMINAL DOMAIN-CONTAINING PROTEIN-RELATED"/>
    <property type="match status" value="1"/>
</dbReference>
<dbReference type="AlphaFoldDB" id="A0A158QJA8"/>
<evidence type="ECO:0000313" key="4">
    <source>
        <dbReference type="WBParaSite" id="HNAJ_0001140901-mRNA-1"/>
    </source>
</evidence>
<dbReference type="PANTHER" id="PTHR21580">
    <property type="entry name" value="SHIPPO-1-RELATED"/>
    <property type="match status" value="1"/>
</dbReference>
<keyword evidence="3" id="KW-1185">Reference proteome</keyword>
<dbReference type="EMBL" id="UZAE01013560">
    <property type="protein sequence ID" value="VDO10355.1"/>
    <property type="molecule type" value="Genomic_DNA"/>
</dbReference>
<dbReference type="OrthoDB" id="429991at2759"/>
<dbReference type="Proteomes" id="UP000278807">
    <property type="component" value="Unassembled WGS sequence"/>
</dbReference>
<dbReference type="Pfam" id="PF07004">
    <property type="entry name" value="SHIPPO-rpt"/>
    <property type="match status" value="5"/>
</dbReference>
<sequence length="266" mass="29112">MADNNQTEMEMNSSNPDYPYTKPRGPIGAMFSSPGPIYKLPTLVGEKGHDFESTHYKAPSYSFGRRTKINQAGESSPGPAAYAQNPKMTVRGEFPGPSYTLKYRTGKTDTNASPGPARYLPNFEPILPKSPEYKFGLRPDLYNKNSTPGPNAYSLPAPDILSAKPSAPQYSIAGRHGRKHNESGPGPAEYALGSPDVIKPAAPKYTMGSQLPRQTDADRSPGPAAYDNTKVNYVKPQPPKFSFGILHSPYKGQFTDKHYDDAYECQ</sequence>
<evidence type="ECO:0000256" key="1">
    <source>
        <dbReference type="SAM" id="MobiDB-lite"/>
    </source>
</evidence>
<dbReference type="STRING" id="102285.A0A158QJA8"/>
<reference evidence="2 3" key="2">
    <citation type="submission" date="2018-11" db="EMBL/GenBank/DDBJ databases">
        <authorList>
            <consortium name="Pathogen Informatics"/>
        </authorList>
    </citation>
    <scope>NUCLEOTIDE SEQUENCE [LARGE SCALE GENOMIC DNA]</scope>
</reference>
<evidence type="ECO:0000313" key="2">
    <source>
        <dbReference type="EMBL" id="VDO10355.1"/>
    </source>
</evidence>
<feature type="region of interest" description="Disordered" evidence="1">
    <location>
        <begin position="62"/>
        <end position="122"/>
    </location>
</feature>
<evidence type="ECO:0000313" key="3">
    <source>
        <dbReference type="Proteomes" id="UP000278807"/>
    </source>
</evidence>
<proteinExistence type="predicted"/>
<reference evidence="4" key="1">
    <citation type="submission" date="2016-04" db="UniProtKB">
        <authorList>
            <consortium name="WormBaseParasite"/>
        </authorList>
    </citation>
    <scope>IDENTIFICATION</scope>
</reference>
<feature type="region of interest" description="Disordered" evidence="1">
    <location>
        <begin position="169"/>
        <end position="234"/>
    </location>
</feature>
<protein>
    <submittedName>
        <fullName evidence="4">Outer dense fiber protein 3-like</fullName>
    </submittedName>
</protein>
<organism evidence="4">
    <name type="scientific">Rodentolepis nana</name>
    <name type="common">Dwarf tapeworm</name>
    <name type="synonym">Hymenolepis nana</name>
    <dbReference type="NCBI Taxonomy" id="102285"/>
    <lineage>
        <taxon>Eukaryota</taxon>
        <taxon>Metazoa</taxon>
        <taxon>Spiralia</taxon>
        <taxon>Lophotrochozoa</taxon>
        <taxon>Platyhelminthes</taxon>
        <taxon>Cestoda</taxon>
        <taxon>Eucestoda</taxon>
        <taxon>Cyclophyllidea</taxon>
        <taxon>Hymenolepididae</taxon>
        <taxon>Rodentolepis</taxon>
    </lineage>
</organism>
<name>A0A158QJA8_RODNA</name>
<accession>A0A158QJA8</accession>
<feature type="compositionally biased region" description="Polar residues" evidence="1">
    <location>
        <begin position="1"/>
        <end position="16"/>
    </location>
</feature>
<dbReference type="InterPro" id="IPR010736">
    <property type="entry name" value="SHIPPO-rpt"/>
</dbReference>